<evidence type="ECO:0000313" key="1">
    <source>
        <dbReference type="EMBL" id="KAL3519946.1"/>
    </source>
</evidence>
<dbReference type="EMBL" id="JBJUIK010000008">
    <property type="protein sequence ID" value="KAL3519946.1"/>
    <property type="molecule type" value="Genomic_DNA"/>
</dbReference>
<sequence>MARQPQNQILAISCSPLLVEFFKLNVDRASEGNAGLSGRRGIIRDHHGRFCFGFLTDSDSKALVDIIQDRAHVPRHLDAKIRCVKSLASNQQSPFTINSDNPIQ</sequence>
<reference evidence="1 2" key="1">
    <citation type="submission" date="2024-11" db="EMBL/GenBank/DDBJ databases">
        <title>A near-complete genome assembly of Cinchona calisaya.</title>
        <authorList>
            <person name="Lian D.C."/>
            <person name="Zhao X.W."/>
            <person name="Wei L."/>
        </authorList>
    </citation>
    <scope>NUCLEOTIDE SEQUENCE [LARGE SCALE GENOMIC DNA]</scope>
    <source>
        <tissue evidence="1">Nenye</tissue>
    </source>
</reference>
<dbReference type="Proteomes" id="UP001630127">
    <property type="component" value="Unassembled WGS sequence"/>
</dbReference>
<accession>A0ABD2ZKL0</accession>
<keyword evidence="2" id="KW-1185">Reference proteome</keyword>
<gene>
    <name evidence="1" type="ORF">ACH5RR_018095</name>
</gene>
<organism evidence="1 2">
    <name type="scientific">Cinchona calisaya</name>
    <dbReference type="NCBI Taxonomy" id="153742"/>
    <lineage>
        <taxon>Eukaryota</taxon>
        <taxon>Viridiplantae</taxon>
        <taxon>Streptophyta</taxon>
        <taxon>Embryophyta</taxon>
        <taxon>Tracheophyta</taxon>
        <taxon>Spermatophyta</taxon>
        <taxon>Magnoliopsida</taxon>
        <taxon>eudicotyledons</taxon>
        <taxon>Gunneridae</taxon>
        <taxon>Pentapetalae</taxon>
        <taxon>asterids</taxon>
        <taxon>lamiids</taxon>
        <taxon>Gentianales</taxon>
        <taxon>Rubiaceae</taxon>
        <taxon>Cinchonoideae</taxon>
        <taxon>Cinchoneae</taxon>
        <taxon>Cinchona</taxon>
    </lineage>
</organism>
<name>A0ABD2ZKL0_9GENT</name>
<dbReference type="AlphaFoldDB" id="A0ABD2ZKL0"/>
<protein>
    <submittedName>
        <fullName evidence="1">Uncharacterized protein</fullName>
    </submittedName>
</protein>
<comment type="caution">
    <text evidence="1">The sequence shown here is derived from an EMBL/GenBank/DDBJ whole genome shotgun (WGS) entry which is preliminary data.</text>
</comment>
<proteinExistence type="predicted"/>
<evidence type="ECO:0000313" key="2">
    <source>
        <dbReference type="Proteomes" id="UP001630127"/>
    </source>
</evidence>